<evidence type="ECO:0000256" key="1">
    <source>
        <dbReference type="SAM" id="MobiDB-lite"/>
    </source>
</evidence>
<gene>
    <name evidence="3" type="ORF">J2S44_002436</name>
</gene>
<dbReference type="Pfam" id="PF13560">
    <property type="entry name" value="HTH_31"/>
    <property type="match status" value="1"/>
</dbReference>
<feature type="compositionally biased region" description="Basic and acidic residues" evidence="1">
    <location>
        <begin position="1"/>
        <end position="13"/>
    </location>
</feature>
<evidence type="ECO:0000313" key="3">
    <source>
        <dbReference type="EMBL" id="MDR7322186.1"/>
    </source>
</evidence>
<dbReference type="Pfam" id="PF19054">
    <property type="entry name" value="DUF5753"/>
    <property type="match status" value="1"/>
</dbReference>
<dbReference type="EMBL" id="JAVDYC010000001">
    <property type="protein sequence ID" value="MDR7322186.1"/>
    <property type="molecule type" value="Genomic_DNA"/>
</dbReference>
<accession>A0AAE3ZMY7</accession>
<dbReference type="InterPro" id="IPR043917">
    <property type="entry name" value="DUF5753"/>
</dbReference>
<dbReference type="CDD" id="cd00093">
    <property type="entry name" value="HTH_XRE"/>
    <property type="match status" value="1"/>
</dbReference>
<feature type="domain" description="HTH cro/C1-type" evidence="2">
    <location>
        <begin position="37"/>
        <end position="91"/>
    </location>
</feature>
<dbReference type="InterPro" id="IPR001387">
    <property type="entry name" value="Cro/C1-type_HTH"/>
</dbReference>
<keyword evidence="4" id="KW-1185">Reference proteome</keyword>
<dbReference type="InterPro" id="IPR010982">
    <property type="entry name" value="Lambda_DNA-bd_dom_sf"/>
</dbReference>
<dbReference type="Proteomes" id="UP001183629">
    <property type="component" value="Unassembled WGS sequence"/>
</dbReference>
<dbReference type="GO" id="GO:0003677">
    <property type="term" value="F:DNA binding"/>
    <property type="evidence" value="ECO:0007669"/>
    <property type="project" value="InterPro"/>
</dbReference>
<comment type="caution">
    <text evidence="3">The sequence shown here is derived from an EMBL/GenBank/DDBJ whole genome shotgun (WGS) entry which is preliminary data.</text>
</comment>
<reference evidence="3 4" key="1">
    <citation type="submission" date="2023-07" db="EMBL/GenBank/DDBJ databases">
        <title>Sequencing the genomes of 1000 actinobacteria strains.</title>
        <authorList>
            <person name="Klenk H.-P."/>
        </authorList>
    </citation>
    <scope>NUCLEOTIDE SEQUENCE [LARGE SCALE GENOMIC DNA]</scope>
    <source>
        <strain evidence="3 4">DSM 44711</strain>
    </source>
</reference>
<sequence length="297" mass="32886">MTHDQSEDPDHGARPAKRAPTARQGPSTGRRRLSQALKAARESAGKTRAEVATAMDWSLSKVIRIEAGTVGISTIDARALTGLYGITEPERVEEILSLARNSRLRTWWSTLRDRVNPSYYAYIGLEDESVEVLYFAPTTLPTLLQTRDFAAGGTSVRPTDEEITVRLRRQQEILNKSRPPRITAIIDEAVLHRIAHAPNRAPEQLSHLLSLSAAPHITIQVLPFSAGPPPVVAPFAILQFPDPEDADVMYVENAVTDEVIDRPEDVRPYLHVFHELRDKALDPAESLAMIKGIVEDG</sequence>
<proteinExistence type="predicted"/>
<dbReference type="RefSeq" id="WP_310412174.1">
    <property type="nucleotide sequence ID" value="NZ_JAVDYC010000001.1"/>
</dbReference>
<feature type="region of interest" description="Disordered" evidence="1">
    <location>
        <begin position="1"/>
        <end position="31"/>
    </location>
</feature>
<evidence type="ECO:0000259" key="2">
    <source>
        <dbReference type="PROSITE" id="PS50943"/>
    </source>
</evidence>
<dbReference type="SUPFAM" id="SSF47413">
    <property type="entry name" value="lambda repressor-like DNA-binding domains"/>
    <property type="match status" value="1"/>
</dbReference>
<dbReference type="Gene3D" id="1.10.260.40">
    <property type="entry name" value="lambda repressor-like DNA-binding domains"/>
    <property type="match status" value="1"/>
</dbReference>
<dbReference type="PROSITE" id="PS50943">
    <property type="entry name" value="HTH_CROC1"/>
    <property type="match status" value="1"/>
</dbReference>
<dbReference type="AlphaFoldDB" id="A0AAE3ZMY7"/>
<protein>
    <submittedName>
        <fullName evidence="3">Transcriptional regulator with XRE-family HTH domain</fullName>
    </submittedName>
</protein>
<evidence type="ECO:0000313" key="4">
    <source>
        <dbReference type="Proteomes" id="UP001183629"/>
    </source>
</evidence>
<name>A0AAE3ZMY7_9ACTN</name>
<dbReference type="SMART" id="SM00530">
    <property type="entry name" value="HTH_XRE"/>
    <property type="match status" value="1"/>
</dbReference>
<organism evidence="3 4">
    <name type="scientific">Catenuloplanes niger</name>
    <dbReference type="NCBI Taxonomy" id="587534"/>
    <lineage>
        <taxon>Bacteria</taxon>
        <taxon>Bacillati</taxon>
        <taxon>Actinomycetota</taxon>
        <taxon>Actinomycetes</taxon>
        <taxon>Micromonosporales</taxon>
        <taxon>Micromonosporaceae</taxon>
        <taxon>Catenuloplanes</taxon>
    </lineage>
</organism>